<dbReference type="GO" id="GO:0003677">
    <property type="term" value="F:DNA binding"/>
    <property type="evidence" value="ECO:0007669"/>
    <property type="project" value="InterPro"/>
</dbReference>
<dbReference type="SUPFAM" id="SSF53098">
    <property type="entry name" value="Ribonuclease H-like"/>
    <property type="match status" value="1"/>
</dbReference>
<dbReference type="Proteomes" id="UP000525389">
    <property type="component" value="Unassembled WGS sequence"/>
</dbReference>
<sequence>MTIPKPADLQRIELTRHFKACVPFLRHDTLQRVVDLIFAMVTARSVNQSDLCAHLPGVSSLDAKRRRVERGYRDPQLTESVFLAFLLALLPPGKLLLSMDRTTWERGESPLNLLVLGVVLHGYTVPLVWTALDHDGNSGTVRRIQLVSRLLKALPAARWKGLVADREFIGGEWFRFLRRKGIKRAIRIRKNAVVDELRVDAWFGDLKVGEVRCLAERANVYGEVMQVVATRSPAGDLVAIATDFSVWDTCVLYRARWSVECTFASLKVRGFDLERTGITRPDRLERLFGLVILAWVSCLRVGVWLQAHVPIKVKAHGRPAMSLVRYGAEQLCNALRWNLPELPGLIRLLSMPFHVPGAV</sequence>
<gene>
    <name evidence="2" type="ORF">HNQ09_001594</name>
</gene>
<evidence type="ECO:0000313" key="3">
    <source>
        <dbReference type="Proteomes" id="UP000525389"/>
    </source>
</evidence>
<accession>A0A7W8LPV1</accession>
<dbReference type="AlphaFoldDB" id="A0A7W8LPV1"/>
<proteinExistence type="predicted"/>
<feature type="domain" description="Transposase IS4-like" evidence="1">
    <location>
        <begin position="119"/>
        <end position="296"/>
    </location>
</feature>
<dbReference type="EMBL" id="JACHFN010000005">
    <property type="protein sequence ID" value="MBB5234156.1"/>
    <property type="molecule type" value="Genomic_DNA"/>
</dbReference>
<name>A0A7W8LPV1_9DEIO</name>
<dbReference type="Pfam" id="PF01609">
    <property type="entry name" value="DDE_Tnp_1"/>
    <property type="match status" value="1"/>
</dbReference>
<dbReference type="InterPro" id="IPR012337">
    <property type="entry name" value="RNaseH-like_sf"/>
</dbReference>
<dbReference type="GO" id="GO:0004803">
    <property type="term" value="F:transposase activity"/>
    <property type="evidence" value="ECO:0007669"/>
    <property type="project" value="InterPro"/>
</dbReference>
<keyword evidence="3" id="KW-1185">Reference proteome</keyword>
<evidence type="ECO:0000259" key="1">
    <source>
        <dbReference type="Pfam" id="PF01609"/>
    </source>
</evidence>
<evidence type="ECO:0000313" key="2">
    <source>
        <dbReference type="EMBL" id="MBB5234156.1"/>
    </source>
</evidence>
<protein>
    <recommendedName>
        <fullName evidence="1">Transposase IS4-like domain-containing protein</fullName>
    </recommendedName>
</protein>
<comment type="caution">
    <text evidence="2">The sequence shown here is derived from an EMBL/GenBank/DDBJ whole genome shotgun (WGS) entry which is preliminary data.</text>
</comment>
<dbReference type="GO" id="GO:0006313">
    <property type="term" value="P:DNA transposition"/>
    <property type="evidence" value="ECO:0007669"/>
    <property type="project" value="InterPro"/>
</dbReference>
<reference evidence="2 3" key="1">
    <citation type="submission" date="2020-08" db="EMBL/GenBank/DDBJ databases">
        <title>Genomic Encyclopedia of Type Strains, Phase IV (KMG-IV): sequencing the most valuable type-strain genomes for metagenomic binning, comparative biology and taxonomic classification.</title>
        <authorList>
            <person name="Goeker M."/>
        </authorList>
    </citation>
    <scope>NUCLEOTIDE SEQUENCE [LARGE SCALE GENOMIC DNA]</scope>
    <source>
        <strain evidence="2 3">DSM 101791</strain>
    </source>
</reference>
<dbReference type="NCBIfam" id="NF033591">
    <property type="entry name" value="transpos_IS4_2"/>
    <property type="match status" value="1"/>
</dbReference>
<dbReference type="InterPro" id="IPR002559">
    <property type="entry name" value="Transposase_11"/>
</dbReference>
<dbReference type="InterPro" id="IPR047658">
    <property type="entry name" value="IS4-like_transpos"/>
</dbReference>
<organism evidence="2 3">
    <name type="scientific">Deinococcus budaensis</name>
    <dbReference type="NCBI Taxonomy" id="1665626"/>
    <lineage>
        <taxon>Bacteria</taxon>
        <taxon>Thermotogati</taxon>
        <taxon>Deinococcota</taxon>
        <taxon>Deinococci</taxon>
        <taxon>Deinococcales</taxon>
        <taxon>Deinococcaceae</taxon>
        <taxon>Deinococcus</taxon>
    </lineage>
</organism>